<keyword evidence="3" id="KW-1185">Reference proteome</keyword>
<protein>
    <submittedName>
        <fullName evidence="2">Uncharacterized protein</fullName>
    </submittedName>
</protein>
<name>A0A5B7IPY1_PORTR</name>
<comment type="caution">
    <text evidence="2">The sequence shown here is derived from an EMBL/GenBank/DDBJ whole genome shotgun (WGS) entry which is preliminary data.</text>
</comment>
<evidence type="ECO:0000313" key="2">
    <source>
        <dbReference type="EMBL" id="MPC86660.1"/>
    </source>
</evidence>
<gene>
    <name evidence="2" type="ORF">E2C01_081496</name>
</gene>
<feature type="region of interest" description="Disordered" evidence="1">
    <location>
        <begin position="15"/>
        <end position="37"/>
    </location>
</feature>
<feature type="compositionally biased region" description="Low complexity" evidence="1">
    <location>
        <begin position="15"/>
        <end position="26"/>
    </location>
</feature>
<dbReference type="EMBL" id="VSRR010072139">
    <property type="protein sequence ID" value="MPC86660.1"/>
    <property type="molecule type" value="Genomic_DNA"/>
</dbReference>
<reference evidence="2 3" key="1">
    <citation type="submission" date="2019-05" db="EMBL/GenBank/DDBJ databases">
        <title>Another draft genome of Portunus trituberculatus and its Hox gene families provides insights of decapod evolution.</title>
        <authorList>
            <person name="Jeong J.-H."/>
            <person name="Song I."/>
            <person name="Kim S."/>
            <person name="Choi T."/>
            <person name="Kim D."/>
            <person name="Ryu S."/>
            <person name="Kim W."/>
        </authorList>
    </citation>
    <scope>NUCLEOTIDE SEQUENCE [LARGE SCALE GENOMIC DNA]</scope>
    <source>
        <tissue evidence="2">Muscle</tissue>
    </source>
</reference>
<sequence length="60" mass="6597">MDREAGACQAFFSFRSSSSSSSSSSSHRGIRKAGLPRLNSPCQFCQLETYHPLCSKPITR</sequence>
<proteinExistence type="predicted"/>
<organism evidence="2 3">
    <name type="scientific">Portunus trituberculatus</name>
    <name type="common">Swimming crab</name>
    <name type="synonym">Neptunus trituberculatus</name>
    <dbReference type="NCBI Taxonomy" id="210409"/>
    <lineage>
        <taxon>Eukaryota</taxon>
        <taxon>Metazoa</taxon>
        <taxon>Ecdysozoa</taxon>
        <taxon>Arthropoda</taxon>
        <taxon>Crustacea</taxon>
        <taxon>Multicrustacea</taxon>
        <taxon>Malacostraca</taxon>
        <taxon>Eumalacostraca</taxon>
        <taxon>Eucarida</taxon>
        <taxon>Decapoda</taxon>
        <taxon>Pleocyemata</taxon>
        <taxon>Brachyura</taxon>
        <taxon>Eubrachyura</taxon>
        <taxon>Portunoidea</taxon>
        <taxon>Portunidae</taxon>
        <taxon>Portuninae</taxon>
        <taxon>Portunus</taxon>
    </lineage>
</organism>
<evidence type="ECO:0000313" key="3">
    <source>
        <dbReference type="Proteomes" id="UP000324222"/>
    </source>
</evidence>
<dbReference type="AlphaFoldDB" id="A0A5B7IPY1"/>
<dbReference type="Proteomes" id="UP000324222">
    <property type="component" value="Unassembled WGS sequence"/>
</dbReference>
<evidence type="ECO:0000256" key="1">
    <source>
        <dbReference type="SAM" id="MobiDB-lite"/>
    </source>
</evidence>
<accession>A0A5B7IPY1</accession>